<dbReference type="PANTHER" id="PTHR36955:SF1">
    <property type="entry name" value="SECRETED NEMATODE CLADE V PROTEIN GENE FAMILY"/>
    <property type="match status" value="1"/>
</dbReference>
<feature type="signal peptide" evidence="1">
    <location>
        <begin position="1"/>
        <end position="17"/>
    </location>
</feature>
<accession>A0A9P1IVB7</accession>
<gene>
    <name evidence="2" type="ORF">CAMP_LOCUS14428</name>
</gene>
<dbReference type="Pfam" id="PF17619">
    <property type="entry name" value="SCVP"/>
    <property type="match status" value="1"/>
</dbReference>
<name>A0A9P1IVB7_9PELO</name>
<feature type="chain" id="PRO_5040370403" description="Glycosyltransferase family 92 protein" evidence="1">
    <location>
        <begin position="18"/>
        <end position="158"/>
    </location>
</feature>
<dbReference type="EMBL" id="CANHGI010000005">
    <property type="protein sequence ID" value="CAI5451791.1"/>
    <property type="molecule type" value="Genomic_DNA"/>
</dbReference>
<evidence type="ECO:0000313" key="3">
    <source>
        <dbReference type="Proteomes" id="UP001152747"/>
    </source>
</evidence>
<dbReference type="PANTHER" id="PTHR36955">
    <property type="entry name" value="SECRETED NEMATODE CLADE V PROTEIN GENE FAMILY"/>
    <property type="match status" value="1"/>
</dbReference>
<comment type="caution">
    <text evidence="2">The sequence shown here is derived from an EMBL/GenBank/DDBJ whole genome shotgun (WGS) entry which is preliminary data.</text>
</comment>
<protein>
    <recommendedName>
        <fullName evidence="4">Glycosyltransferase family 92 protein</fullName>
    </recommendedName>
</protein>
<organism evidence="2 3">
    <name type="scientific">Caenorhabditis angaria</name>
    <dbReference type="NCBI Taxonomy" id="860376"/>
    <lineage>
        <taxon>Eukaryota</taxon>
        <taxon>Metazoa</taxon>
        <taxon>Ecdysozoa</taxon>
        <taxon>Nematoda</taxon>
        <taxon>Chromadorea</taxon>
        <taxon>Rhabditida</taxon>
        <taxon>Rhabditina</taxon>
        <taxon>Rhabditomorpha</taxon>
        <taxon>Rhabditoidea</taxon>
        <taxon>Rhabditidae</taxon>
        <taxon>Peloderinae</taxon>
        <taxon>Caenorhabditis</taxon>
    </lineage>
</organism>
<reference evidence="2" key="1">
    <citation type="submission" date="2022-11" db="EMBL/GenBank/DDBJ databases">
        <authorList>
            <person name="Kikuchi T."/>
        </authorList>
    </citation>
    <scope>NUCLEOTIDE SEQUENCE</scope>
    <source>
        <strain evidence="2">PS1010</strain>
    </source>
</reference>
<evidence type="ECO:0000313" key="2">
    <source>
        <dbReference type="EMBL" id="CAI5451791.1"/>
    </source>
</evidence>
<evidence type="ECO:0008006" key="4">
    <source>
        <dbReference type="Google" id="ProtNLM"/>
    </source>
</evidence>
<keyword evidence="1" id="KW-0732">Signal</keyword>
<proteinExistence type="predicted"/>
<dbReference type="OrthoDB" id="5827284at2759"/>
<keyword evidence="3" id="KW-1185">Reference proteome</keyword>
<dbReference type="InterPro" id="IPR035126">
    <property type="entry name" value="SCVP"/>
</dbReference>
<sequence>MNCLLILTLMNSKLVFTCHAPVDLFSFFKNGINELFHPAGPPVVRNNIIRNGTCAGGEIEIFTTWNYANIPENLSKMDHNIQKLEKYSGIHTSEFSPKISKEPMNFDGKFGVKYSIKYLTSSCDRVRLFVRKAVSWGTDISRARVRCECEPIIVLTKS</sequence>
<dbReference type="AlphaFoldDB" id="A0A9P1IVB7"/>
<dbReference type="Proteomes" id="UP001152747">
    <property type="component" value="Unassembled WGS sequence"/>
</dbReference>
<evidence type="ECO:0000256" key="1">
    <source>
        <dbReference type="SAM" id="SignalP"/>
    </source>
</evidence>